<organism evidence="1 2">
    <name type="scientific">Spirosoma linguale (strain ATCC 33905 / DSM 74 / LMG 10896 / Claus 1)</name>
    <dbReference type="NCBI Taxonomy" id="504472"/>
    <lineage>
        <taxon>Bacteria</taxon>
        <taxon>Pseudomonadati</taxon>
        <taxon>Bacteroidota</taxon>
        <taxon>Cytophagia</taxon>
        <taxon>Cytophagales</taxon>
        <taxon>Cytophagaceae</taxon>
        <taxon>Spirosoma</taxon>
    </lineage>
</organism>
<protein>
    <submittedName>
        <fullName evidence="1">Uncharacterized protein</fullName>
    </submittedName>
</protein>
<gene>
    <name evidence="1" type="ordered locus">Slin_6724</name>
</gene>
<name>D2QV48_SPILD</name>
<keyword evidence="1" id="KW-0614">Plasmid</keyword>
<geneLocation type="plasmid" evidence="1 2">
    <name>pSLIN01</name>
</geneLocation>
<reference evidence="1 2" key="1">
    <citation type="journal article" date="2010" name="Stand. Genomic Sci.">
        <title>Complete genome sequence of Spirosoma linguale type strain (1).</title>
        <authorList>
            <person name="Lail K."/>
            <person name="Sikorski J."/>
            <person name="Saunders E."/>
            <person name="Lapidus A."/>
            <person name="Glavina Del Rio T."/>
            <person name="Copeland A."/>
            <person name="Tice H."/>
            <person name="Cheng J.-F."/>
            <person name="Lucas S."/>
            <person name="Nolan M."/>
            <person name="Bruce D."/>
            <person name="Goodwin L."/>
            <person name="Pitluck S."/>
            <person name="Ivanova N."/>
            <person name="Mavromatis K."/>
            <person name="Ovchinnikova G."/>
            <person name="Pati A."/>
            <person name="Chen A."/>
            <person name="Palaniappan K."/>
            <person name="Land M."/>
            <person name="Hauser L."/>
            <person name="Chang Y.-J."/>
            <person name="Jeffries C.D."/>
            <person name="Chain P."/>
            <person name="Brettin T."/>
            <person name="Detter J.C."/>
            <person name="Schuetze A."/>
            <person name="Rohde M."/>
            <person name="Tindall B.J."/>
            <person name="Goeker M."/>
            <person name="Bristow J."/>
            <person name="Eisen J.A."/>
            <person name="Markowitz V."/>
            <person name="Hugenholtz P."/>
            <person name="Kyrpides N.C."/>
            <person name="Klenk H.-P."/>
            <person name="Chen F."/>
        </authorList>
    </citation>
    <scope>NUCLEOTIDE SEQUENCE [LARGE SCALE GENOMIC DNA]</scope>
    <source>
        <strain evidence="2">ATCC 33905 / DSM 74 / LMG 10896 / Claus 1</strain>
    </source>
</reference>
<dbReference type="HOGENOM" id="CLU_2702961_0_0_10"/>
<evidence type="ECO:0000313" key="2">
    <source>
        <dbReference type="Proteomes" id="UP000002028"/>
    </source>
</evidence>
<dbReference type="KEGG" id="sli:Slin_6724"/>
<sequence length="73" mass="8141">MTDKAIDRKIATMFMITGPEGDTSQFYKSGVNSSFESAVERAVSSEGALFENDFLISIKRHQARTNSRTGCFR</sequence>
<evidence type="ECO:0000313" key="1">
    <source>
        <dbReference type="EMBL" id="ADB42680.1"/>
    </source>
</evidence>
<keyword evidence="2" id="KW-1185">Reference proteome</keyword>
<dbReference type="EMBL" id="CP001770">
    <property type="protein sequence ID" value="ADB42680.1"/>
    <property type="molecule type" value="Genomic_DNA"/>
</dbReference>
<dbReference type="Proteomes" id="UP000002028">
    <property type="component" value="Plasmid pSLIN01"/>
</dbReference>
<accession>D2QV48</accession>
<proteinExistence type="predicted"/>
<dbReference type="AlphaFoldDB" id="D2QV48"/>